<feature type="non-terminal residue" evidence="2">
    <location>
        <position position="1"/>
    </location>
</feature>
<feature type="non-terminal residue" evidence="2">
    <location>
        <position position="326"/>
    </location>
</feature>
<proteinExistence type="predicted"/>
<feature type="compositionally biased region" description="Basic and acidic residues" evidence="1">
    <location>
        <begin position="153"/>
        <end position="167"/>
    </location>
</feature>
<dbReference type="EMBL" id="CADCTV010000504">
    <property type="protein sequence ID" value="CAA9336283.1"/>
    <property type="molecule type" value="Genomic_DNA"/>
</dbReference>
<name>A0A6J4LLV7_9BACT</name>
<feature type="compositionally biased region" description="Basic residues" evidence="1">
    <location>
        <begin position="135"/>
        <end position="152"/>
    </location>
</feature>
<reference evidence="2" key="1">
    <citation type="submission" date="2020-02" db="EMBL/GenBank/DDBJ databases">
        <authorList>
            <person name="Meier V. D."/>
        </authorList>
    </citation>
    <scope>NUCLEOTIDE SEQUENCE</scope>
    <source>
        <strain evidence="2">AVDCRST_MAG89</strain>
    </source>
</reference>
<protein>
    <submittedName>
        <fullName evidence="2">Uncharacterized protein</fullName>
    </submittedName>
</protein>
<dbReference type="AlphaFoldDB" id="A0A6J4LLV7"/>
<sequence length="326" mass="33082">EAVAGPHAHVQLAAQACRPGAGRAHLGGGQRRAGDQPVDSRPRGPGGARPGVRGDEPGRAGDGQRAGDGARPRAVGAGHQPAHAGALRSRRGRAAHLWARPVDGAHSTGAGGAGERRAAVRRHAGAGAPGQPHGPRPRAHRRALHAALRHRRGPGDPSRRGAGDRPGRPHRGAGGAADARVRRGARRFHLQPRGGARHGGAGRAELRPHPRASKRNGGPPRGADGRSGGGVGAGRAAGAARGGDGSPCRARARRAPAAARIAARRGRPRLAPPDAPPRRRGCAGARRGGARERVCHRRPRTGACAALGGSAIAAARSRSRSRGPNV</sequence>
<feature type="compositionally biased region" description="Gly residues" evidence="1">
    <location>
        <begin position="225"/>
        <end position="245"/>
    </location>
</feature>
<evidence type="ECO:0000256" key="1">
    <source>
        <dbReference type="SAM" id="MobiDB-lite"/>
    </source>
</evidence>
<feature type="region of interest" description="Disordered" evidence="1">
    <location>
        <begin position="1"/>
        <end position="294"/>
    </location>
</feature>
<feature type="compositionally biased region" description="Basic and acidic residues" evidence="1">
    <location>
        <begin position="32"/>
        <end position="42"/>
    </location>
</feature>
<accession>A0A6J4LLV7</accession>
<gene>
    <name evidence="2" type="ORF">AVDCRST_MAG89-2395</name>
</gene>
<evidence type="ECO:0000313" key="2">
    <source>
        <dbReference type="EMBL" id="CAA9336283.1"/>
    </source>
</evidence>
<organism evidence="2">
    <name type="scientific">uncultured Gemmatimonadota bacterium</name>
    <dbReference type="NCBI Taxonomy" id="203437"/>
    <lineage>
        <taxon>Bacteria</taxon>
        <taxon>Pseudomonadati</taxon>
        <taxon>Gemmatimonadota</taxon>
        <taxon>environmental samples</taxon>
    </lineage>
</organism>